<evidence type="ECO:0000313" key="1">
    <source>
        <dbReference type="EMBL" id="KAK3780796.1"/>
    </source>
</evidence>
<dbReference type="AlphaFoldDB" id="A0AAE1DRX5"/>
<accession>A0AAE1DRX5</accession>
<reference evidence="1" key="1">
    <citation type="journal article" date="2023" name="G3 (Bethesda)">
        <title>A reference genome for the long-term kleptoplast-retaining sea slug Elysia crispata morphotype clarki.</title>
        <authorList>
            <person name="Eastman K.E."/>
            <person name="Pendleton A.L."/>
            <person name="Shaikh M.A."/>
            <person name="Suttiyut T."/>
            <person name="Ogas R."/>
            <person name="Tomko P."/>
            <person name="Gavelis G."/>
            <person name="Widhalm J.R."/>
            <person name="Wisecaver J.H."/>
        </authorList>
    </citation>
    <scope>NUCLEOTIDE SEQUENCE</scope>
    <source>
        <strain evidence="1">ECLA1</strain>
    </source>
</reference>
<dbReference type="Proteomes" id="UP001283361">
    <property type="component" value="Unassembled WGS sequence"/>
</dbReference>
<evidence type="ECO:0000313" key="2">
    <source>
        <dbReference type="Proteomes" id="UP001283361"/>
    </source>
</evidence>
<organism evidence="1 2">
    <name type="scientific">Elysia crispata</name>
    <name type="common">lettuce slug</name>
    <dbReference type="NCBI Taxonomy" id="231223"/>
    <lineage>
        <taxon>Eukaryota</taxon>
        <taxon>Metazoa</taxon>
        <taxon>Spiralia</taxon>
        <taxon>Lophotrochozoa</taxon>
        <taxon>Mollusca</taxon>
        <taxon>Gastropoda</taxon>
        <taxon>Heterobranchia</taxon>
        <taxon>Euthyneura</taxon>
        <taxon>Panpulmonata</taxon>
        <taxon>Sacoglossa</taxon>
        <taxon>Placobranchoidea</taxon>
        <taxon>Plakobranchidae</taxon>
        <taxon>Elysia</taxon>
    </lineage>
</organism>
<proteinExistence type="predicted"/>
<gene>
    <name evidence="1" type="ORF">RRG08_059440</name>
</gene>
<name>A0AAE1DRX5_9GAST</name>
<keyword evidence="2" id="KW-1185">Reference proteome</keyword>
<sequence>MSYMPLSHGKTKDVAKISWFPELRDRSGCGLRAFPSREKEAGVESNREKDRGMACWQLETNQSCSVLVMLEAWGRTGAWRVGSWKLINPVRYWSCWRPGEGQGHGVLAVGN</sequence>
<comment type="caution">
    <text evidence="1">The sequence shown here is derived from an EMBL/GenBank/DDBJ whole genome shotgun (WGS) entry which is preliminary data.</text>
</comment>
<protein>
    <submittedName>
        <fullName evidence="1">Uncharacterized protein</fullName>
    </submittedName>
</protein>
<dbReference type="EMBL" id="JAWDGP010002684">
    <property type="protein sequence ID" value="KAK3780796.1"/>
    <property type="molecule type" value="Genomic_DNA"/>
</dbReference>